<reference evidence="9 10" key="1">
    <citation type="submission" date="2024-11" db="EMBL/GenBank/DDBJ databases">
        <title>Chromosome-level genome assembly of the freshwater bivalve Anodonta woodiana.</title>
        <authorList>
            <person name="Chen X."/>
        </authorList>
    </citation>
    <scope>NUCLEOTIDE SEQUENCE [LARGE SCALE GENOMIC DNA]</scope>
    <source>
        <strain evidence="9">MN2024</strain>
        <tissue evidence="9">Gills</tissue>
    </source>
</reference>
<comment type="caution">
    <text evidence="9">The sequence shown here is derived from an EMBL/GenBank/DDBJ whole genome shotgun (WGS) entry which is preliminary data.</text>
</comment>
<dbReference type="InterPro" id="IPR000276">
    <property type="entry name" value="GPCR_Rhodpsn"/>
</dbReference>
<dbReference type="GO" id="GO:0004930">
    <property type="term" value="F:G protein-coupled receptor activity"/>
    <property type="evidence" value="ECO:0007669"/>
    <property type="project" value="UniProtKB-KW"/>
</dbReference>
<name>A0ABD3WHP0_SINWO</name>
<keyword evidence="2" id="KW-1003">Cell membrane</keyword>
<keyword evidence="3 6" id="KW-0812">Transmembrane</keyword>
<dbReference type="CDD" id="cd00637">
    <property type="entry name" value="7tm_classA_rhodopsin-like"/>
    <property type="match status" value="1"/>
</dbReference>
<evidence type="ECO:0000256" key="2">
    <source>
        <dbReference type="ARBA" id="ARBA00022475"/>
    </source>
</evidence>
<feature type="domain" description="G-protein coupled receptors family 1 profile" evidence="8">
    <location>
        <begin position="64"/>
        <end position="363"/>
    </location>
</feature>
<proteinExistence type="inferred from homology"/>
<accession>A0ABD3WHP0</accession>
<dbReference type="PROSITE" id="PS00237">
    <property type="entry name" value="G_PROTEIN_RECEP_F1_1"/>
    <property type="match status" value="1"/>
</dbReference>
<comment type="similarity">
    <text evidence="6">Belongs to the G-protein coupled receptor 1 family.</text>
</comment>
<evidence type="ECO:0000259" key="8">
    <source>
        <dbReference type="PROSITE" id="PS50262"/>
    </source>
</evidence>
<keyword evidence="10" id="KW-1185">Reference proteome</keyword>
<evidence type="ECO:0000313" key="10">
    <source>
        <dbReference type="Proteomes" id="UP001634394"/>
    </source>
</evidence>
<organism evidence="9 10">
    <name type="scientific">Sinanodonta woodiana</name>
    <name type="common">Chinese pond mussel</name>
    <name type="synonym">Anodonta woodiana</name>
    <dbReference type="NCBI Taxonomy" id="1069815"/>
    <lineage>
        <taxon>Eukaryota</taxon>
        <taxon>Metazoa</taxon>
        <taxon>Spiralia</taxon>
        <taxon>Lophotrochozoa</taxon>
        <taxon>Mollusca</taxon>
        <taxon>Bivalvia</taxon>
        <taxon>Autobranchia</taxon>
        <taxon>Heteroconchia</taxon>
        <taxon>Palaeoheterodonta</taxon>
        <taxon>Unionida</taxon>
        <taxon>Unionoidea</taxon>
        <taxon>Unionidae</taxon>
        <taxon>Unioninae</taxon>
        <taxon>Sinanodonta</taxon>
    </lineage>
</organism>
<evidence type="ECO:0000256" key="6">
    <source>
        <dbReference type="RuleBase" id="RU000688"/>
    </source>
</evidence>
<dbReference type="PANTHER" id="PTHR22750">
    <property type="entry name" value="G-PROTEIN COUPLED RECEPTOR"/>
    <property type="match status" value="1"/>
</dbReference>
<evidence type="ECO:0000256" key="3">
    <source>
        <dbReference type="ARBA" id="ARBA00022692"/>
    </source>
</evidence>
<keyword evidence="6" id="KW-0675">Receptor</keyword>
<keyword evidence="6" id="KW-0297">G-protein coupled receptor</keyword>
<keyword evidence="4 7" id="KW-1133">Transmembrane helix</keyword>
<feature type="transmembrane region" description="Helical" evidence="7">
    <location>
        <begin position="84"/>
        <end position="106"/>
    </location>
</feature>
<dbReference type="PROSITE" id="PS50262">
    <property type="entry name" value="G_PROTEIN_RECEP_F1_2"/>
    <property type="match status" value="1"/>
</dbReference>
<keyword evidence="6" id="KW-0807">Transducer</keyword>
<dbReference type="PRINTS" id="PR00237">
    <property type="entry name" value="GPCRRHODOPSN"/>
</dbReference>
<dbReference type="AlphaFoldDB" id="A0ABD3WHP0"/>
<evidence type="ECO:0000313" key="9">
    <source>
        <dbReference type="EMBL" id="KAL3873015.1"/>
    </source>
</evidence>
<feature type="transmembrane region" description="Helical" evidence="7">
    <location>
        <begin position="344"/>
        <end position="365"/>
    </location>
</feature>
<feature type="transmembrane region" description="Helical" evidence="7">
    <location>
        <begin position="118"/>
        <end position="140"/>
    </location>
</feature>
<feature type="transmembrane region" description="Helical" evidence="7">
    <location>
        <begin position="307"/>
        <end position="329"/>
    </location>
</feature>
<dbReference type="GO" id="GO:0005886">
    <property type="term" value="C:plasma membrane"/>
    <property type="evidence" value="ECO:0007669"/>
    <property type="project" value="UniProtKB-SubCell"/>
</dbReference>
<evidence type="ECO:0000256" key="4">
    <source>
        <dbReference type="ARBA" id="ARBA00022989"/>
    </source>
</evidence>
<dbReference type="EMBL" id="JBJQND010000006">
    <property type="protein sequence ID" value="KAL3873015.1"/>
    <property type="molecule type" value="Genomic_DNA"/>
</dbReference>
<dbReference type="Gene3D" id="1.20.1070.10">
    <property type="entry name" value="Rhodopsin 7-helix transmembrane proteins"/>
    <property type="match status" value="1"/>
</dbReference>
<evidence type="ECO:0000256" key="7">
    <source>
        <dbReference type="SAM" id="Phobius"/>
    </source>
</evidence>
<feature type="transmembrane region" description="Helical" evidence="7">
    <location>
        <begin position="201"/>
        <end position="225"/>
    </location>
</feature>
<evidence type="ECO:0000256" key="1">
    <source>
        <dbReference type="ARBA" id="ARBA00004651"/>
    </source>
</evidence>
<evidence type="ECO:0000256" key="5">
    <source>
        <dbReference type="ARBA" id="ARBA00023136"/>
    </source>
</evidence>
<dbReference type="InterPro" id="IPR017452">
    <property type="entry name" value="GPCR_Rhodpsn_7TM"/>
</dbReference>
<dbReference type="SUPFAM" id="SSF81321">
    <property type="entry name" value="Family A G protein-coupled receptor-like"/>
    <property type="match status" value="1"/>
</dbReference>
<feature type="transmembrane region" description="Helical" evidence="7">
    <location>
        <begin position="48"/>
        <end position="72"/>
    </location>
</feature>
<dbReference type="Proteomes" id="UP001634394">
    <property type="component" value="Unassembled WGS sequence"/>
</dbReference>
<comment type="subcellular location">
    <subcellularLocation>
        <location evidence="1">Cell membrane</location>
        <topology evidence="1">Multi-pass membrane protein</topology>
    </subcellularLocation>
</comment>
<feature type="transmembrane region" description="Helical" evidence="7">
    <location>
        <begin position="161"/>
        <end position="181"/>
    </location>
</feature>
<gene>
    <name evidence="9" type="ORF">ACJMK2_036177</name>
</gene>
<keyword evidence="5 7" id="KW-0472">Membrane</keyword>
<sequence length="416" mass="47723">MSLPLPYIENVNTTVAQIFSNISGVSVENEDTYLFETFYGYKVTAGNLTVHIAIACLALWVIALNSILLNTLYHCRKHLEVTDIFIFSLGIADTFVGILLLYNTVYNLLNFQYLYECFLRFGMIQSVLLTSCWHLGLLTINRYIKITRPYSYHHTFTTVKVIVECVCMWVFAFSVGFLPMMGWDRQFIPENKEDSNQVCRFFGIMDAGYLKLTICLYWIPLMLMIGMYSHIFKISHHHAKSISQQHQVVCQSTEKANADVKIAMHEDLSPSPESSGHDKDKKRRSIPNLIRSKVFGERPSWKLTKTVSIIIGVYILCWVPTGIVLMLHLSGNLDYLSITMQGKILVYSSSLGFFNSFLNPIIYTLKIPVVNTRFKKIFTCKKRIQPNNTQNPSMRTKSVSMNNMKASSVEYTEHQL</sequence>
<protein>
    <recommendedName>
        <fullName evidence="8">G-protein coupled receptors family 1 profile domain-containing protein</fullName>
    </recommendedName>
</protein>
<dbReference type="Pfam" id="PF00001">
    <property type="entry name" value="7tm_1"/>
    <property type="match status" value="1"/>
</dbReference>